<dbReference type="InterPro" id="IPR035979">
    <property type="entry name" value="RBD_domain_sf"/>
</dbReference>
<name>A0A7X4LL30_9VIBR</name>
<keyword evidence="3" id="KW-1185">Reference proteome</keyword>
<gene>
    <name evidence="2" type="ORF">F9817_11260</name>
</gene>
<proteinExistence type="predicted"/>
<evidence type="ECO:0000313" key="3">
    <source>
        <dbReference type="Proteomes" id="UP000462621"/>
    </source>
</evidence>
<dbReference type="PANTHER" id="PTHR48034">
    <property type="entry name" value="TRANSFORMER-2 SEX-DETERMINING PROTEIN-RELATED"/>
    <property type="match status" value="1"/>
</dbReference>
<dbReference type="EMBL" id="WEKT01000017">
    <property type="protein sequence ID" value="MZI93770.1"/>
    <property type="molecule type" value="Genomic_DNA"/>
</dbReference>
<dbReference type="SMART" id="SM00360">
    <property type="entry name" value="RRM"/>
    <property type="match status" value="1"/>
</dbReference>
<feature type="domain" description="RRM" evidence="1">
    <location>
        <begin position="1"/>
        <end position="79"/>
    </location>
</feature>
<organism evidence="2 3">
    <name type="scientific">Vibrio eleionomae</name>
    <dbReference type="NCBI Taxonomy" id="2653505"/>
    <lineage>
        <taxon>Bacteria</taxon>
        <taxon>Pseudomonadati</taxon>
        <taxon>Pseudomonadota</taxon>
        <taxon>Gammaproteobacteria</taxon>
        <taxon>Vibrionales</taxon>
        <taxon>Vibrionaceae</taxon>
        <taxon>Vibrio</taxon>
    </lineage>
</organism>
<reference evidence="2 3" key="1">
    <citation type="submission" date="2019-10" db="EMBL/GenBank/DDBJ databases">
        <title>Vibrio sp. nov. isolated from a shrimp pond.</title>
        <authorList>
            <person name="Gomez-Gil B."/>
            <person name="Enciso-Ibarra J."/>
            <person name="Enciso-Ibarra K."/>
            <person name="Bolan-Mejia C."/>
        </authorList>
    </citation>
    <scope>NUCLEOTIDE SEQUENCE [LARGE SCALE GENOMIC DNA]</scope>
    <source>
        <strain evidence="2 3">CAIM 722</strain>
    </source>
</reference>
<dbReference type="Gene3D" id="3.30.70.330">
    <property type="match status" value="1"/>
</dbReference>
<dbReference type="Proteomes" id="UP000462621">
    <property type="component" value="Unassembled WGS sequence"/>
</dbReference>
<comment type="caution">
    <text evidence="2">The sequence shown here is derived from an EMBL/GenBank/DDBJ whole genome shotgun (WGS) entry which is preliminary data.</text>
</comment>
<protein>
    <submittedName>
        <fullName evidence="2">RNA-binding protein</fullName>
    </submittedName>
</protein>
<accession>A0A7X4LL30</accession>
<evidence type="ECO:0000313" key="2">
    <source>
        <dbReference type="EMBL" id="MZI93770.1"/>
    </source>
</evidence>
<dbReference type="GO" id="GO:0003723">
    <property type="term" value="F:RNA binding"/>
    <property type="evidence" value="ECO:0007669"/>
    <property type="project" value="InterPro"/>
</dbReference>
<dbReference type="InterPro" id="IPR050441">
    <property type="entry name" value="RBM"/>
</dbReference>
<dbReference type="SUPFAM" id="SSF54928">
    <property type="entry name" value="RNA-binding domain, RBD"/>
    <property type="match status" value="1"/>
</dbReference>
<dbReference type="PROSITE" id="PS50102">
    <property type="entry name" value="RRM"/>
    <property type="match status" value="1"/>
</dbReference>
<dbReference type="RefSeq" id="WP_161155546.1">
    <property type="nucleotide sequence ID" value="NZ_WEKT01000017.1"/>
</dbReference>
<evidence type="ECO:0000259" key="1">
    <source>
        <dbReference type="PROSITE" id="PS50102"/>
    </source>
</evidence>
<dbReference type="InterPro" id="IPR012677">
    <property type="entry name" value="Nucleotide-bd_a/b_plait_sf"/>
</dbReference>
<dbReference type="InterPro" id="IPR000504">
    <property type="entry name" value="RRM_dom"/>
</dbReference>
<sequence>MKLLVRNLARTTTEHDIRVLFTEHGKVTHCNLVLDQETGESKGFGFVEMPNEDEAENAVKALNLARVDKSKIRVKHAQQ</sequence>
<dbReference type="Pfam" id="PF00076">
    <property type="entry name" value="RRM_1"/>
    <property type="match status" value="1"/>
</dbReference>
<dbReference type="AlphaFoldDB" id="A0A7X4LL30"/>